<dbReference type="PaxDb" id="4097-A0A1S3XH24"/>
<dbReference type="RefSeq" id="XP_016439265.2">
    <property type="nucleotide sequence ID" value="XM_016583779.2"/>
</dbReference>
<protein>
    <submittedName>
        <fullName evidence="3">REF/SRPP-like protein At1g67360</fullName>
    </submittedName>
</protein>
<dbReference type="RefSeq" id="XP_016439265.1">
    <property type="nucleotide sequence ID" value="XM_016583779.1"/>
</dbReference>
<dbReference type="Pfam" id="PF05755">
    <property type="entry name" value="REF"/>
    <property type="match status" value="1"/>
</dbReference>
<comment type="similarity">
    <text evidence="1">Belongs to the REF/SRPP family.</text>
</comment>
<sequence>MATDKVEMEKSEENLKHLGFVRVLAINTAVLVSNLYEYAKQNSGPLRSTLGTVENAVTTVVRPVYERLKGVPDEVLIFLDQKVDDGAAKFDEHAPPLAKKVVSKAQSVFQKASEVAQNLFKEVQVAGPRAAINHAGALSKQLATSQVAVLWYHVNHCAPLHGIAQMAAPTAAYWSEKYNQLVADLKKKKGYIVVSYIPLIPVEEISKAYKQVESAADEKDDVPNSSSSKSE</sequence>
<organism evidence="2 3">
    <name type="scientific">Nicotiana tabacum</name>
    <name type="common">Common tobacco</name>
    <dbReference type="NCBI Taxonomy" id="4097"/>
    <lineage>
        <taxon>Eukaryota</taxon>
        <taxon>Viridiplantae</taxon>
        <taxon>Streptophyta</taxon>
        <taxon>Embryophyta</taxon>
        <taxon>Tracheophyta</taxon>
        <taxon>Spermatophyta</taxon>
        <taxon>Magnoliopsida</taxon>
        <taxon>eudicotyledons</taxon>
        <taxon>Gunneridae</taxon>
        <taxon>Pentapetalae</taxon>
        <taxon>asterids</taxon>
        <taxon>lamiids</taxon>
        <taxon>Solanales</taxon>
        <taxon>Solanaceae</taxon>
        <taxon>Nicotianoideae</taxon>
        <taxon>Nicotianeae</taxon>
        <taxon>Nicotiana</taxon>
    </lineage>
</organism>
<evidence type="ECO:0000313" key="3">
    <source>
        <dbReference type="RefSeq" id="XP_016439265.2"/>
    </source>
</evidence>
<dbReference type="OrthoDB" id="1901372at2759"/>
<dbReference type="InterPro" id="IPR008802">
    <property type="entry name" value="REF"/>
</dbReference>
<reference evidence="3" key="2">
    <citation type="submission" date="2025-08" db="UniProtKB">
        <authorList>
            <consortium name="RefSeq"/>
        </authorList>
    </citation>
    <scope>IDENTIFICATION</scope>
    <source>
        <tissue evidence="3">Leaf</tissue>
    </source>
</reference>
<keyword evidence="2" id="KW-1185">Reference proteome</keyword>
<dbReference type="PANTHER" id="PTHR33732">
    <property type="entry name" value="REF/SRPP-LIKE PROTEIN OS05G0151300/LOC_OS05G05940"/>
    <property type="match status" value="1"/>
</dbReference>
<accession>A0A1S3XH24</accession>
<dbReference type="STRING" id="4097.A0A1S3XH24"/>
<name>A0A1S3XH24_TOBAC</name>
<dbReference type="Proteomes" id="UP000790787">
    <property type="component" value="Chromosome 15"/>
</dbReference>
<proteinExistence type="inferred from homology"/>
<dbReference type="OMA" id="NCLVQEM"/>
<evidence type="ECO:0000256" key="1">
    <source>
        <dbReference type="ARBA" id="ARBA00009737"/>
    </source>
</evidence>
<evidence type="ECO:0000313" key="2">
    <source>
        <dbReference type="Proteomes" id="UP000790787"/>
    </source>
</evidence>
<dbReference type="GeneID" id="107765167"/>
<dbReference type="PANTHER" id="PTHR33732:SF2">
    <property type="entry name" value="REF_SRPP-LIKE PROTEIN"/>
    <property type="match status" value="1"/>
</dbReference>
<dbReference type="AlphaFoldDB" id="A0A1S3XH24"/>
<gene>
    <name evidence="3" type="primary">LOC107765167</name>
</gene>
<reference evidence="2" key="1">
    <citation type="journal article" date="2014" name="Nat. Commun.">
        <title>The tobacco genome sequence and its comparison with those of tomato and potato.</title>
        <authorList>
            <person name="Sierro N."/>
            <person name="Battey J.N."/>
            <person name="Ouadi S."/>
            <person name="Bakaher N."/>
            <person name="Bovet L."/>
            <person name="Willig A."/>
            <person name="Goepfert S."/>
            <person name="Peitsch M.C."/>
            <person name="Ivanov N.V."/>
        </authorList>
    </citation>
    <scope>NUCLEOTIDE SEQUENCE [LARGE SCALE GENOMIC DNA]</scope>
</reference>
<dbReference type="KEGG" id="nta:107765167"/>